<organism evidence="8 9">
    <name type="scientific">Cirrhinus mrigala</name>
    <name type="common">Mrigala</name>
    <dbReference type="NCBI Taxonomy" id="683832"/>
    <lineage>
        <taxon>Eukaryota</taxon>
        <taxon>Metazoa</taxon>
        <taxon>Chordata</taxon>
        <taxon>Craniata</taxon>
        <taxon>Vertebrata</taxon>
        <taxon>Euteleostomi</taxon>
        <taxon>Actinopterygii</taxon>
        <taxon>Neopterygii</taxon>
        <taxon>Teleostei</taxon>
        <taxon>Ostariophysi</taxon>
        <taxon>Cypriniformes</taxon>
        <taxon>Cyprinidae</taxon>
        <taxon>Labeoninae</taxon>
        <taxon>Labeonini</taxon>
        <taxon>Cirrhinus</taxon>
    </lineage>
</organism>
<dbReference type="InterPro" id="IPR012496">
    <property type="entry name" value="TMC_dom"/>
</dbReference>
<proteinExistence type="inferred from homology"/>
<feature type="domain" description="TMC" evidence="7">
    <location>
        <begin position="2"/>
        <end position="61"/>
    </location>
</feature>
<comment type="subcellular location">
    <subcellularLocation>
        <location evidence="1 6">Membrane</location>
        <topology evidence="1 6">Multi-pass membrane protein</topology>
    </subcellularLocation>
</comment>
<keyword evidence="3 6" id="KW-0812">Transmembrane</keyword>
<accession>A0ABD0PD65</accession>
<dbReference type="EMBL" id="JAMKFB020000016">
    <property type="protein sequence ID" value="KAL0171770.1"/>
    <property type="molecule type" value="Genomic_DNA"/>
</dbReference>
<evidence type="ECO:0000256" key="1">
    <source>
        <dbReference type="ARBA" id="ARBA00004141"/>
    </source>
</evidence>
<dbReference type="PANTHER" id="PTHR23302">
    <property type="entry name" value="TRANSMEMBRANE CHANNEL-RELATED"/>
    <property type="match status" value="1"/>
</dbReference>
<gene>
    <name evidence="8" type="ORF">M9458_032081</name>
</gene>
<evidence type="ECO:0000313" key="9">
    <source>
        <dbReference type="Proteomes" id="UP001529510"/>
    </source>
</evidence>
<dbReference type="Proteomes" id="UP001529510">
    <property type="component" value="Unassembled WGS sequence"/>
</dbReference>
<evidence type="ECO:0000256" key="2">
    <source>
        <dbReference type="ARBA" id="ARBA00006510"/>
    </source>
</evidence>
<evidence type="ECO:0000256" key="6">
    <source>
        <dbReference type="RuleBase" id="RU310713"/>
    </source>
</evidence>
<keyword evidence="9" id="KW-1185">Reference proteome</keyword>
<evidence type="ECO:0000256" key="5">
    <source>
        <dbReference type="ARBA" id="ARBA00023136"/>
    </source>
</evidence>
<keyword evidence="5 6" id="KW-0472">Membrane</keyword>
<evidence type="ECO:0000313" key="8">
    <source>
        <dbReference type="EMBL" id="KAL0171770.1"/>
    </source>
</evidence>
<comment type="similarity">
    <text evidence="2 6">Belongs to the TMC family.</text>
</comment>
<dbReference type="AlphaFoldDB" id="A0ABD0PD65"/>
<feature type="non-terminal residue" evidence="8">
    <location>
        <position position="61"/>
    </location>
</feature>
<dbReference type="PANTHER" id="PTHR23302:SF45">
    <property type="entry name" value="TRANSMEMBRANE CHANNEL-LIKE PROTEIN 4"/>
    <property type="match status" value="1"/>
</dbReference>
<comment type="caution">
    <text evidence="6">Lacks conserved residue(s) required for the propagation of feature annotation.</text>
</comment>
<evidence type="ECO:0000256" key="3">
    <source>
        <dbReference type="ARBA" id="ARBA00022692"/>
    </source>
</evidence>
<reference evidence="8 9" key="1">
    <citation type="submission" date="2024-05" db="EMBL/GenBank/DDBJ databases">
        <title>Genome sequencing and assembly of Indian major carp, Cirrhinus mrigala (Hamilton, 1822).</title>
        <authorList>
            <person name="Mohindra V."/>
            <person name="Chowdhury L.M."/>
            <person name="Lal K."/>
            <person name="Jena J.K."/>
        </authorList>
    </citation>
    <scope>NUCLEOTIDE SEQUENCE [LARGE SCALE GENOMIC DNA]</scope>
    <source>
        <strain evidence="8">CM1030</strain>
        <tissue evidence="8">Blood</tissue>
    </source>
</reference>
<keyword evidence="4 6" id="KW-1133">Transmembrane helix</keyword>
<feature type="non-terminal residue" evidence="8">
    <location>
        <position position="1"/>
    </location>
</feature>
<dbReference type="GO" id="GO:0016020">
    <property type="term" value="C:membrane"/>
    <property type="evidence" value="ECO:0007669"/>
    <property type="project" value="UniProtKB-SubCell"/>
</dbReference>
<dbReference type="InterPro" id="IPR038900">
    <property type="entry name" value="TMC"/>
</dbReference>
<sequence length="61" mass="7037">IVVDHCSCKLSQWVGRQEFLVPPNVLALVYSQTVVWTGAFFCPLLPIINTVKFIIFYYCKK</sequence>
<evidence type="ECO:0000256" key="4">
    <source>
        <dbReference type="ARBA" id="ARBA00022989"/>
    </source>
</evidence>
<dbReference type="Pfam" id="PF07810">
    <property type="entry name" value="TMC"/>
    <property type="match status" value="1"/>
</dbReference>
<evidence type="ECO:0000259" key="7">
    <source>
        <dbReference type="Pfam" id="PF07810"/>
    </source>
</evidence>
<feature type="transmembrane region" description="Helical" evidence="6">
    <location>
        <begin position="34"/>
        <end position="59"/>
    </location>
</feature>
<name>A0ABD0PD65_CIRMR</name>
<comment type="caution">
    <text evidence="8">The sequence shown here is derived from an EMBL/GenBank/DDBJ whole genome shotgun (WGS) entry which is preliminary data.</text>
</comment>
<protein>
    <recommendedName>
        <fullName evidence="6">Transmembrane channel-like protein</fullName>
    </recommendedName>
</protein>